<name>A0A506XX04_9MICO</name>
<dbReference type="SUPFAM" id="SSF55620">
    <property type="entry name" value="Tetrahydrobiopterin biosynthesis enzymes-like"/>
    <property type="match status" value="1"/>
</dbReference>
<dbReference type="FunFam" id="3.30.1130.10:FF:000003">
    <property type="entry name" value="7,8-dihydroneopterin aldolase"/>
    <property type="match status" value="1"/>
</dbReference>
<dbReference type="NCBIfam" id="TIGR00526">
    <property type="entry name" value="folB_dom"/>
    <property type="match status" value="1"/>
</dbReference>
<comment type="pathway">
    <text evidence="2 6">Cofactor biosynthesis; tetrahydrofolate biosynthesis; 2-amino-4-hydroxy-6-hydroxymethyl-7,8-dihydropteridine diphosphate from 7,8-dihydroneopterin triphosphate: step 3/4.</text>
</comment>
<keyword evidence="5 6" id="KW-0456">Lyase</keyword>
<dbReference type="PANTHER" id="PTHR42844">
    <property type="entry name" value="DIHYDRONEOPTERIN ALDOLASE 1-RELATED"/>
    <property type="match status" value="1"/>
</dbReference>
<dbReference type="Gene3D" id="3.30.1130.10">
    <property type="match status" value="1"/>
</dbReference>
<organism evidence="9 10">
    <name type="scientific">Schumannella soli</name>
    <dbReference type="NCBI Taxonomy" id="2590779"/>
    <lineage>
        <taxon>Bacteria</taxon>
        <taxon>Bacillati</taxon>
        <taxon>Actinomycetota</taxon>
        <taxon>Actinomycetes</taxon>
        <taxon>Micrococcales</taxon>
        <taxon>Microbacteriaceae</taxon>
        <taxon>Schumannella</taxon>
    </lineage>
</organism>
<dbReference type="CDD" id="cd00534">
    <property type="entry name" value="DHNA_DHNTPE"/>
    <property type="match status" value="1"/>
</dbReference>
<evidence type="ECO:0000256" key="1">
    <source>
        <dbReference type="ARBA" id="ARBA00001353"/>
    </source>
</evidence>
<protein>
    <recommendedName>
        <fullName evidence="6">7,8-dihydroneopterin aldolase</fullName>
        <ecNumber evidence="6">4.1.2.25</ecNumber>
    </recommendedName>
</protein>
<evidence type="ECO:0000313" key="10">
    <source>
        <dbReference type="Proteomes" id="UP000316252"/>
    </source>
</evidence>
<comment type="similarity">
    <text evidence="3 6">Belongs to the DHNA family.</text>
</comment>
<dbReference type="InterPro" id="IPR043133">
    <property type="entry name" value="GTP-CH-I_C/QueF"/>
</dbReference>
<comment type="catalytic activity">
    <reaction evidence="1 6">
        <text>7,8-dihydroneopterin = 6-hydroxymethyl-7,8-dihydropterin + glycolaldehyde</text>
        <dbReference type="Rhea" id="RHEA:10540"/>
        <dbReference type="ChEBI" id="CHEBI:17001"/>
        <dbReference type="ChEBI" id="CHEBI:17071"/>
        <dbReference type="ChEBI" id="CHEBI:44841"/>
        <dbReference type="EC" id="4.1.2.25"/>
    </reaction>
</comment>
<dbReference type="GO" id="GO:0046656">
    <property type="term" value="P:folic acid biosynthetic process"/>
    <property type="evidence" value="ECO:0007669"/>
    <property type="project" value="UniProtKB-UniRule"/>
</dbReference>
<dbReference type="PANTHER" id="PTHR42844:SF1">
    <property type="entry name" value="DIHYDRONEOPTERIN ALDOLASE 1-RELATED"/>
    <property type="match status" value="1"/>
</dbReference>
<evidence type="ECO:0000256" key="3">
    <source>
        <dbReference type="ARBA" id="ARBA00005708"/>
    </source>
</evidence>
<evidence type="ECO:0000256" key="6">
    <source>
        <dbReference type="RuleBase" id="RU362079"/>
    </source>
</evidence>
<feature type="compositionally biased region" description="Low complexity" evidence="7">
    <location>
        <begin position="135"/>
        <end position="153"/>
    </location>
</feature>
<dbReference type="GO" id="GO:0005737">
    <property type="term" value="C:cytoplasm"/>
    <property type="evidence" value="ECO:0007669"/>
    <property type="project" value="TreeGrafter"/>
</dbReference>
<dbReference type="AlphaFoldDB" id="A0A506XX04"/>
<dbReference type="GO" id="GO:0004150">
    <property type="term" value="F:dihydroneopterin aldolase activity"/>
    <property type="evidence" value="ECO:0007669"/>
    <property type="project" value="UniProtKB-UniRule"/>
</dbReference>
<dbReference type="InterPro" id="IPR006157">
    <property type="entry name" value="FolB_dom"/>
</dbReference>
<evidence type="ECO:0000256" key="2">
    <source>
        <dbReference type="ARBA" id="ARBA00005013"/>
    </source>
</evidence>
<dbReference type="UniPathway" id="UPA00077">
    <property type="reaction ID" value="UER00154"/>
</dbReference>
<dbReference type="GO" id="GO:0046654">
    <property type="term" value="P:tetrahydrofolate biosynthetic process"/>
    <property type="evidence" value="ECO:0007669"/>
    <property type="project" value="UniProtKB-UniRule"/>
</dbReference>
<keyword evidence="10" id="KW-1185">Reference proteome</keyword>
<evidence type="ECO:0000259" key="8">
    <source>
        <dbReference type="SMART" id="SM00905"/>
    </source>
</evidence>
<dbReference type="RefSeq" id="WP_141164790.1">
    <property type="nucleotide sequence ID" value="NZ_VHQG01000005.1"/>
</dbReference>
<gene>
    <name evidence="9" type="primary">folB</name>
    <name evidence="9" type="ORF">FJ657_16440</name>
</gene>
<dbReference type="EMBL" id="VHQG01000005">
    <property type="protein sequence ID" value="TPW74212.1"/>
    <property type="molecule type" value="Genomic_DNA"/>
</dbReference>
<evidence type="ECO:0000256" key="4">
    <source>
        <dbReference type="ARBA" id="ARBA00022909"/>
    </source>
</evidence>
<comment type="caution">
    <text evidence="9">The sequence shown here is derived from an EMBL/GenBank/DDBJ whole genome shotgun (WGS) entry which is preliminary data.</text>
</comment>
<accession>A0A506XX04</accession>
<feature type="domain" description="Dihydroneopterin aldolase/epimerase" evidence="8">
    <location>
        <begin position="21"/>
        <end position="133"/>
    </location>
</feature>
<proteinExistence type="inferred from homology"/>
<dbReference type="NCBIfam" id="TIGR00525">
    <property type="entry name" value="folB"/>
    <property type="match status" value="1"/>
</dbReference>
<dbReference type="OrthoDB" id="3212934at2"/>
<evidence type="ECO:0000256" key="5">
    <source>
        <dbReference type="ARBA" id="ARBA00023239"/>
    </source>
</evidence>
<dbReference type="SMART" id="SM00905">
    <property type="entry name" value="FolB"/>
    <property type="match status" value="1"/>
</dbReference>
<sequence length="153" mass="15947">MSAAATSPHDGGLGPLPLDRIRVTGLKAFAHHGVFEHERENGQLFVIDVEVRLPLGPAAGGDDLASTVHYGELSEQVVAAVERDPVDLIETVAERIAAVALSWPAVRETTVTVHKPSAPITVPFDDVSVTITRRPTPASPAAAQPASAPEGPA</sequence>
<comment type="function">
    <text evidence="6">Catalyzes the conversion of 7,8-dihydroneopterin to 6-hydroxymethyl-7,8-dihydropterin.</text>
</comment>
<dbReference type="InterPro" id="IPR006156">
    <property type="entry name" value="Dihydroneopterin_aldolase"/>
</dbReference>
<feature type="region of interest" description="Disordered" evidence="7">
    <location>
        <begin position="132"/>
        <end position="153"/>
    </location>
</feature>
<evidence type="ECO:0000313" key="9">
    <source>
        <dbReference type="EMBL" id="TPW74212.1"/>
    </source>
</evidence>
<evidence type="ECO:0000256" key="7">
    <source>
        <dbReference type="SAM" id="MobiDB-lite"/>
    </source>
</evidence>
<dbReference type="Proteomes" id="UP000316252">
    <property type="component" value="Unassembled WGS sequence"/>
</dbReference>
<keyword evidence="4 6" id="KW-0289">Folate biosynthesis</keyword>
<reference evidence="9 10" key="1">
    <citation type="submission" date="2019-06" db="EMBL/GenBank/DDBJ databases">
        <authorList>
            <person name="Li F."/>
        </authorList>
    </citation>
    <scope>NUCLEOTIDE SEQUENCE [LARGE SCALE GENOMIC DNA]</scope>
    <source>
        <strain evidence="9 10">10F1D-1</strain>
    </source>
</reference>
<dbReference type="EC" id="4.1.2.25" evidence="6"/>
<dbReference type="Pfam" id="PF02152">
    <property type="entry name" value="FolB"/>
    <property type="match status" value="1"/>
</dbReference>